<accession>W2Q4J6</accession>
<sequence>MAPRLCKNVASLAASAGTDSAAKPPWPCASEAFAFGNRNASFLAKRLSVILSDSSGFSGGVLAMVGAAKFARKLQRSMPAELFLPVASRRACLHVRRSDAKALKAFRNDGKTSPASVPLDVVSTWAWLVKEVGYDCVGLR</sequence>
<dbReference type="AlphaFoldDB" id="W2Q4J6"/>
<name>W2Q4J6_PHYN3</name>
<dbReference type="VEuPathDB" id="FungiDB:PPTG_23237"/>
<dbReference type="EMBL" id="KI669593">
    <property type="protein sequence ID" value="ETN07190.1"/>
    <property type="molecule type" value="Genomic_DNA"/>
</dbReference>
<dbReference type="RefSeq" id="XP_008907566.1">
    <property type="nucleotide sequence ID" value="XM_008909318.1"/>
</dbReference>
<reference evidence="1 2" key="2">
    <citation type="submission" date="2013-11" db="EMBL/GenBank/DDBJ databases">
        <title>The Genome Sequence of Phytophthora parasitica INRA-310.</title>
        <authorList>
            <consortium name="The Broad Institute Genomics Platform"/>
            <person name="Russ C."/>
            <person name="Tyler B."/>
            <person name="Panabieres F."/>
            <person name="Shan W."/>
            <person name="Tripathy S."/>
            <person name="Grunwald N."/>
            <person name="Machado M."/>
            <person name="Johnson C.S."/>
            <person name="Arredondo F."/>
            <person name="Hong C."/>
            <person name="Coffey M."/>
            <person name="Young S.K."/>
            <person name="Zeng Q."/>
            <person name="Gargeya S."/>
            <person name="Fitzgerald M."/>
            <person name="Abouelleil A."/>
            <person name="Alvarado L."/>
            <person name="Chapman S.B."/>
            <person name="Gainer-Dewar J."/>
            <person name="Goldberg J."/>
            <person name="Griggs A."/>
            <person name="Gujja S."/>
            <person name="Hansen M."/>
            <person name="Howarth C."/>
            <person name="Imamovic A."/>
            <person name="Ireland A."/>
            <person name="Larimer J."/>
            <person name="McCowan C."/>
            <person name="Murphy C."/>
            <person name="Pearson M."/>
            <person name="Poon T.W."/>
            <person name="Priest M."/>
            <person name="Roberts A."/>
            <person name="Saif S."/>
            <person name="Shea T."/>
            <person name="Sykes S."/>
            <person name="Wortman J."/>
            <person name="Nusbaum C."/>
            <person name="Birren B."/>
        </authorList>
    </citation>
    <scope>NUCLEOTIDE SEQUENCE [LARGE SCALE GENOMIC DNA]</scope>
    <source>
        <strain evidence="1 2">INRA-310</strain>
    </source>
</reference>
<dbReference type="GeneID" id="20191836"/>
<organism evidence="1 2">
    <name type="scientific">Phytophthora nicotianae (strain INRA-310)</name>
    <name type="common">Phytophthora parasitica</name>
    <dbReference type="NCBI Taxonomy" id="761204"/>
    <lineage>
        <taxon>Eukaryota</taxon>
        <taxon>Sar</taxon>
        <taxon>Stramenopiles</taxon>
        <taxon>Oomycota</taxon>
        <taxon>Peronosporomycetes</taxon>
        <taxon>Peronosporales</taxon>
        <taxon>Peronosporaceae</taxon>
        <taxon>Phytophthora</taxon>
    </lineage>
</organism>
<evidence type="ECO:0000313" key="2">
    <source>
        <dbReference type="Proteomes" id="UP000018817"/>
    </source>
</evidence>
<reference evidence="2" key="1">
    <citation type="submission" date="2011-12" db="EMBL/GenBank/DDBJ databases">
        <authorList>
            <consortium name="The Broad Institute Genome Sequencing Platform"/>
            <person name="Russ C."/>
            <person name="Tyler B."/>
            <person name="Panabieres F."/>
            <person name="Shan W."/>
            <person name="Tripathy S."/>
            <person name="Grunwald N."/>
            <person name="Machado M."/>
            <person name="Young S.K."/>
            <person name="Zeng Q."/>
            <person name="Gargeya S."/>
            <person name="Fitzgerald M."/>
            <person name="Haas B."/>
            <person name="Abouelleil A."/>
            <person name="Alvarado L."/>
            <person name="Arachchi H.M."/>
            <person name="Berlin A."/>
            <person name="Chapman S.B."/>
            <person name="Gearin G."/>
            <person name="Goldberg J."/>
            <person name="Griggs A."/>
            <person name="Gujja S."/>
            <person name="Hansen M."/>
            <person name="Heiman D."/>
            <person name="Howarth C."/>
            <person name="Larimer J."/>
            <person name="Lui A."/>
            <person name="MacDonald P.J.P."/>
            <person name="McCowen C."/>
            <person name="Montmayeur A."/>
            <person name="Murphy C."/>
            <person name="Neiman D."/>
            <person name="Pearson M."/>
            <person name="Priest M."/>
            <person name="Roberts A."/>
            <person name="Saif S."/>
            <person name="Shea T."/>
            <person name="Sisk P."/>
            <person name="Stolte C."/>
            <person name="Sykes S."/>
            <person name="Wortman J."/>
            <person name="Nusbaum C."/>
            <person name="Birren B."/>
        </authorList>
    </citation>
    <scope>NUCLEOTIDE SEQUENCE [LARGE SCALE GENOMIC DNA]</scope>
    <source>
        <strain evidence="2">INRA-310</strain>
    </source>
</reference>
<gene>
    <name evidence="1" type="ORF">PPTG_23237</name>
</gene>
<protein>
    <submittedName>
        <fullName evidence="1">Uncharacterized protein</fullName>
    </submittedName>
</protein>
<evidence type="ECO:0000313" key="1">
    <source>
        <dbReference type="EMBL" id="ETN07190.1"/>
    </source>
</evidence>
<dbReference type="Proteomes" id="UP000018817">
    <property type="component" value="Unassembled WGS sequence"/>
</dbReference>
<proteinExistence type="predicted"/>